<dbReference type="EMBL" id="MU853649">
    <property type="protein sequence ID" value="KAK4139796.1"/>
    <property type="molecule type" value="Genomic_DNA"/>
</dbReference>
<evidence type="ECO:0000256" key="1">
    <source>
        <dbReference type="SAM" id="Phobius"/>
    </source>
</evidence>
<proteinExistence type="predicted"/>
<dbReference type="GeneID" id="87818797"/>
<feature type="transmembrane region" description="Helical" evidence="1">
    <location>
        <begin position="54"/>
        <end position="79"/>
    </location>
</feature>
<dbReference type="RefSeq" id="XP_062633167.1">
    <property type="nucleotide sequence ID" value="XM_062782184.1"/>
</dbReference>
<organism evidence="2 3">
    <name type="scientific">Dichotomopilus funicola</name>
    <dbReference type="NCBI Taxonomy" id="1934379"/>
    <lineage>
        <taxon>Eukaryota</taxon>
        <taxon>Fungi</taxon>
        <taxon>Dikarya</taxon>
        <taxon>Ascomycota</taxon>
        <taxon>Pezizomycotina</taxon>
        <taxon>Sordariomycetes</taxon>
        <taxon>Sordariomycetidae</taxon>
        <taxon>Sordariales</taxon>
        <taxon>Chaetomiaceae</taxon>
        <taxon>Dichotomopilus</taxon>
    </lineage>
</organism>
<name>A0AAN6UVZ6_9PEZI</name>
<keyword evidence="1" id="KW-0472">Membrane</keyword>
<feature type="transmembrane region" description="Helical" evidence="1">
    <location>
        <begin position="136"/>
        <end position="158"/>
    </location>
</feature>
<keyword evidence="1" id="KW-1133">Transmembrane helix</keyword>
<gene>
    <name evidence="2" type="ORF">C8A04DRAFT_32695</name>
</gene>
<protein>
    <submittedName>
        <fullName evidence="2">Uncharacterized protein</fullName>
    </submittedName>
</protein>
<accession>A0AAN6UVZ6</accession>
<keyword evidence="3" id="KW-1185">Reference proteome</keyword>
<evidence type="ECO:0000313" key="3">
    <source>
        <dbReference type="Proteomes" id="UP001302676"/>
    </source>
</evidence>
<reference evidence="2" key="1">
    <citation type="journal article" date="2023" name="Mol. Phylogenet. Evol.">
        <title>Genome-scale phylogeny and comparative genomics of the fungal order Sordariales.</title>
        <authorList>
            <person name="Hensen N."/>
            <person name="Bonometti L."/>
            <person name="Westerberg I."/>
            <person name="Brannstrom I.O."/>
            <person name="Guillou S."/>
            <person name="Cros-Aarteil S."/>
            <person name="Calhoun S."/>
            <person name="Haridas S."/>
            <person name="Kuo A."/>
            <person name="Mondo S."/>
            <person name="Pangilinan J."/>
            <person name="Riley R."/>
            <person name="LaButti K."/>
            <person name="Andreopoulos B."/>
            <person name="Lipzen A."/>
            <person name="Chen C."/>
            <person name="Yan M."/>
            <person name="Daum C."/>
            <person name="Ng V."/>
            <person name="Clum A."/>
            <person name="Steindorff A."/>
            <person name="Ohm R.A."/>
            <person name="Martin F."/>
            <person name="Silar P."/>
            <person name="Natvig D.O."/>
            <person name="Lalanne C."/>
            <person name="Gautier V."/>
            <person name="Ament-Velasquez S.L."/>
            <person name="Kruys A."/>
            <person name="Hutchinson M.I."/>
            <person name="Powell A.J."/>
            <person name="Barry K."/>
            <person name="Miller A.N."/>
            <person name="Grigoriev I.V."/>
            <person name="Debuchy R."/>
            <person name="Gladieux P."/>
            <person name="Hiltunen Thoren M."/>
            <person name="Johannesson H."/>
        </authorList>
    </citation>
    <scope>NUCLEOTIDE SEQUENCE</scope>
    <source>
        <strain evidence="2">CBS 141.50</strain>
    </source>
</reference>
<dbReference type="Proteomes" id="UP001302676">
    <property type="component" value="Unassembled WGS sequence"/>
</dbReference>
<reference evidence="2" key="2">
    <citation type="submission" date="2023-05" db="EMBL/GenBank/DDBJ databases">
        <authorList>
            <consortium name="Lawrence Berkeley National Laboratory"/>
            <person name="Steindorff A."/>
            <person name="Hensen N."/>
            <person name="Bonometti L."/>
            <person name="Westerberg I."/>
            <person name="Brannstrom I.O."/>
            <person name="Guillou S."/>
            <person name="Cros-Aarteil S."/>
            <person name="Calhoun S."/>
            <person name="Haridas S."/>
            <person name="Kuo A."/>
            <person name="Mondo S."/>
            <person name="Pangilinan J."/>
            <person name="Riley R."/>
            <person name="Labutti K."/>
            <person name="Andreopoulos B."/>
            <person name="Lipzen A."/>
            <person name="Chen C."/>
            <person name="Yanf M."/>
            <person name="Daum C."/>
            <person name="Ng V."/>
            <person name="Clum A."/>
            <person name="Ohm R."/>
            <person name="Martin F."/>
            <person name="Silar P."/>
            <person name="Natvig D."/>
            <person name="Lalanne C."/>
            <person name="Gautier V."/>
            <person name="Ament-Velasquez S.L."/>
            <person name="Kruys A."/>
            <person name="Hutchinson M.I."/>
            <person name="Powell A.J."/>
            <person name="Barry K."/>
            <person name="Miller A.N."/>
            <person name="Grigoriev I.V."/>
            <person name="Debuchy R."/>
            <person name="Gladieux P."/>
            <person name="Thoren M.H."/>
            <person name="Johannesson H."/>
        </authorList>
    </citation>
    <scope>NUCLEOTIDE SEQUENCE</scope>
    <source>
        <strain evidence="2">CBS 141.50</strain>
    </source>
</reference>
<feature type="transmembrane region" description="Helical" evidence="1">
    <location>
        <begin position="12"/>
        <end position="34"/>
    </location>
</feature>
<feature type="transmembrane region" description="Helical" evidence="1">
    <location>
        <begin position="91"/>
        <end position="116"/>
    </location>
</feature>
<evidence type="ECO:0000313" key="2">
    <source>
        <dbReference type="EMBL" id="KAK4139796.1"/>
    </source>
</evidence>
<dbReference type="AlphaFoldDB" id="A0AAN6UVZ6"/>
<comment type="caution">
    <text evidence="2">The sequence shown here is derived from an EMBL/GenBank/DDBJ whole genome shotgun (WGS) entry which is preliminary data.</text>
</comment>
<sequence length="161" mass="17241">MASRRIFDPIVLLRITPLLTTTALTSYTLALFVQNPPPFAHDTRPYYAPPLERVVPMSVKVTSALTAITAAASIANLFVRRNALIAAHKAGWWYVAGGALALVRLSVLGAAVAWVSDGFTEGRNEGLLGRLDRGRVGWLWAVDVAGWSVLLAGVASSLRAC</sequence>
<keyword evidence="1" id="KW-0812">Transmembrane</keyword>